<evidence type="ECO:0000313" key="2">
    <source>
        <dbReference type="EMBL" id="VFJ99323.1"/>
    </source>
</evidence>
<dbReference type="EMBL" id="CAADFH010000097">
    <property type="protein sequence ID" value="VFJ99323.1"/>
    <property type="molecule type" value="Genomic_DNA"/>
</dbReference>
<gene>
    <name evidence="2" type="ORF">BECKLFY1418A_GA0070994_10979</name>
</gene>
<organism evidence="2">
    <name type="scientific">Candidatus Kentrum sp. LFY</name>
    <dbReference type="NCBI Taxonomy" id="2126342"/>
    <lineage>
        <taxon>Bacteria</taxon>
        <taxon>Pseudomonadati</taxon>
        <taxon>Pseudomonadota</taxon>
        <taxon>Gammaproteobacteria</taxon>
        <taxon>Candidatus Kentrum</taxon>
    </lineage>
</organism>
<dbReference type="Pfam" id="PF04365">
    <property type="entry name" value="BrnT_toxin"/>
    <property type="match status" value="1"/>
</dbReference>
<dbReference type="InterPro" id="IPR007460">
    <property type="entry name" value="BrnT_toxin"/>
</dbReference>
<feature type="compositionally biased region" description="Polar residues" evidence="1">
    <location>
        <begin position="66"/>
        <end position="80"/>
    </location>
</feature>
<evidence type="ECO:0000256" key="1">
    <source>
        <dbReference type="SAM" id="MobiDB-lite"/>
    </source>
</evidence>
<proteinExistence type="predicted"/>
<accession>A0A450V3G3</accession>
<dbReference type="Gene3D" id="3.10.450.530">
    <property type="entry name" value="Ribonuclease toxin, BrnT, of type II toxin-antitoxin system"/>
    <property type="match status" value="1"/>
</dbReference>
<sequence length="101" mass="11593">MKFEWDITKERVNIRKRGITFEQASYVFSDPFALSKYDDEHSGPEEDRWVLLGNAMNEPLFSLSCTHSRTRKASSTSGSSVHERPRKPNNSSIDKGAQDER</sequence>
<protein>
    <submittedName>
        <fullName evidence="2">Uncharacterized conserved protein, DUF497 family</fullName>
    </submittedName>
</protein>
<dbReference type="AlphaFoldDB" id="A0A450V3G3"/>
<reference evidence="2" key="1">
    <citation type="submission" date="2019-02" db="EMBL/GenBank/DDBJ databases">
        <authorList>
            <person name="Gruber-Vodicka R. H."/>
            <person name="Seah K. B. B."/>
        </authorList>
    </citation>
    <scope>NUCLEOTIDE SEQUENCE</scope>
    <source>
        <strain evidence="2">BECK_M6</strain>
    </source>
</reference>
<feature type="region of interest" description="Disordered" evidence="1">
    <location>
        <begin position="66"/>
        <end position="101"/>
    </location>
</feature>
<name>A0A450V3G3_9GAMM</name>
<dbReference type="InterPro" id="IPR038573">
    <property type="entry name" value="BrnT_sf"/>
</dbReference>